<keyword evidence="1" id="KW-0472">Membrane</keyword>
<evidence type="ECO:0000256" key="1">
    <source>
        <dbReference type="SAM" id="Phobius"/>
    </source>
</evidence>
<accession>A0A6B3NEG6</accession>
<organism evidence="2">
    <name type="scientific">Symploca sp. SIO1C4</name>
    <dbReference type="NCBI Taxonomy" id="2607765"/>
    <lineage>
        <taxon>Bacteria</taxon>
        <taxon>Bacillati</taxon>
        <taxon>Cyanobacteriota</taxon>
        <taxon>Cyanophyceae</taxon>
        <taxon>Coleofasciculales</taxon>
        <taxon>Coleofasciculaceae</taxon>
        <taxon>Symploca</taxon>
    </lineage>
</organism>
<sequence>MSQENQQESSETIVRDERLDFVKAISISLVLIGHLKPIIILSLQTPYAFIKITHSILSQLFVNSILIAVPLFILTSLFLLFQKLQASGYQSFFK</sequence>
<comment type="caution">
    <text evidence="2">The sequence shown here is derived from an EMBL/GenBank/DDBJ whole genome shotgun (WGS) entry which is preliminary data.</text>
</comment>
<protein>
    <submittedName>
        <fullName evidence="2">Uncharacterized protein</fullName>
    </submittedName>
</protein>
<feature type="transmembrane region" description="Helical" evidence="1">
    <location>
        <begin position="21"/>
        <end position="40"/>
    </location>
</feature>
<reference evidence="2" key="1">
    <citation type="submission" date="2019-11" db="EMBL/GenBank/DDBJ databases">
        <title>Genomic insights into an expanded diversity of filamentous marine cyanobacteria reveals the extraordinary biosynthetic potential of Moorea and Okeania.</title>
        <authorList>
            <person name="Ferreira Leao T."/>
            <person name="Wang M."/>
            <person name="Moss N."/>
            <person name="Da Silva R."/>
            <person name="Sanders J."/>
            <person name="Nurk S."/>
            <person name="Gurevich A."/>
            <person name="Humphrey G."/>
            <person name="Reher R."/>
            <person name="Zhu Q."/>
            <person name="Belda-Ferre P."/>
            <person name="Glukhov E."/>
            <person name="Rex R."/>
            <person name="Dorrestein P.C."/>
            <person name="Knight R."/>
            <person name="Pevzner P."/>
            <person name="Gerwick W.H."/>
            <person name="Gerwick L."/>
        </authorList>
    </citation>
    <scope>NUCLEOTIDE SEQUENCE</scope>
    <source>
        <strain evidence="2">SIO1C4</strain>
    </source>
</reference>
<dbReference type="EMBL" id="JAAHFQ010000110">
    <property type="protein sequence ID" value="NER27548.1"/>
    <property type="molecule type" value="Genomic_DNA"/>
</dbReference>
<keyword evidence="1" id="KW-1133">Transmembrane helix</keyword>
<dbReference type="AlphaFoldDB" id="A0A6B3NEG6"/>
<name>A0A6B3NEG6_9CYAN</name>
<gene>
    <name evidence="2" type="ORF">F6J89_07910</name>
</gene>
<feature type="transmembrane region" description="Helical" evidence="1">
    <location>
        <begin position="60"/>
        <end position="81"/>
    </location>
</feature>
<evidence type="ECO:0000313" key="2">
    <source>
        <dbReference type="EMBL" id="NER27548.1"/>
    </source>
</evidence>
<keyword evidence="1" id="KW-0812">Transmembrane</keyword>
<proteinExistence type="predicted"/>